<gene>
    <name evidence="1" type="ORF">E3D37_27190</name>
</gene>
<sequence length="273" mass="28963">MAAVKIALGFGRHATLNNSVSSGALTLQQRRDADEFLRIWPIAGVGNETHRASDYIRRLGLRASYGAAGDAVALLRSAIRGGGVSVAIERTATQSGASGGTGKPVARRAMAAGPSFTPFSNLESIKPINRPPSSCEPITARSWATPSDVSADELVSYLQSVVEHWSEGATRQAGDCLTSTLLDNAQPFEYLELSPGNDILEIAKTPNAGKPGTWYTNPGSGQMRLYGQDGRPAADIDFDHDHGQGIPHAHNWAIDPFSGRLRRGPGVPLTILP</sequence>
<proteinExistence type="predicted"/>
<dbReference type="EMBL" id="SNSQ01000036">
    <property type="protein sequence ID" value="TEU41279.1"/>
    <property type="molecule type" value="Genomic_DNA"/>
</dbReference>
<dbReference type="AlphaFoldDB" id="A0AAX2RHC2"/>
<comment type="caution">
    <text evidence="1">The sequence shown here is derived from an EMBL/GenBank/DDBJ whole genome shotgun (WGS) entry which is preliminary data.</text>
</comment>
<protein>
    <submittedName>
        <fullName evidence="1">Uncharacterized protein</fullName>
    </submittedName>
</protein>
<evidence type="ECO:0000313" key="2">
    <source>
        <dbReference type="Proteomes" id="UP000298234"/>
    </source>
</evidence>
<reference evidence="1 2" key="1">
    <citation type="submission" date="2019-03" db="EMBL/GenBank/DDBJ databases">
        <title>Burkholderia cepacia outbreak.</title>
        <authorList>
            <person name="Farzana R."/>
            <person name="Walsh T.R."/>
        </authorList>
    </citation>
    <scope>NUCLEOTIDE SEQUENCE [LARGE SCALE GENOMIC DNA]</scope>
    <source>
        <strain evidence="2">d13</strain>
    </source>
</reference>
<dbReference type="Proteomes" id="UP000298234">
    <property type="component" value="Unassembled WGS sequence"/>
</dbReference>
<organism evidence="1 2">
    <name type="scientific">Burkholderia cepacia</name>
    <name type="common">Pseudomonas cepacia</name>
    <dbReference type="NCBI Taxonomy" id="292"/>
    <lineage>
        <taxon>Bacteria</taxon>
        <taxon>Pseudomonadati</taxon>
        <taxon>Pseudomonadota</taxon>
        <taxon>Betaproteobacteria</taxon>
        <taxon>Burkholderiales</taxon>
        <taxon>Burkholderiaceae</taxon>
        <taxon>Burkholderia</taxon>
        <taxon>Burkholderia cepacia complex</taxon>
    </lineage>
</organism>
<name>A0AAX2RHC2_BURCE</name>
<evidence type="ECO:0000313" key="1">
    <source>
        <dbReference type="EMBL" id="TEU41279.1"/>
    </source>
</evidence>
<dbReference type="RefSeq" id="WP_134255172.1">
    <property type="nucleotide sequence ID" value="NZ_JAYNDD010000001.1"/>
</dbReference>
<accession>A0AAX2RHC2</accession>